<dbReference type="PANTHER" id="PTHR16201:SF45">
    <property type="entry name" value="PQ-LOOP REPEAT FAMILY PROTEIN _ TRANSMEMBRANE FAMILY PROTEIN"/>
    <property type="match status" value="1"/>
</dbReference>
<keyword evidence="4 5" id="KW-0472">Membrane</keyword>
<dbReference type="Pfam" id="PF04193">
    <property type="entry name" value="PQ-loop"/>
    <property type="match status" value="2"/>
</dbReference>
<protein>
    <recommendedName>
        <fullName evidence="8">Vacuolar amino acid transporter YPQ1</fullName>
    </recommendedName>
</protein>
<name>A0A9P0YLM1_CUSEU</name>
<feature type="transmembrane region" description="Helical" evidence="5">
    <location>
        <begin position="340"/>
        <end position="363"/>
    </location>
</feature>
<evidence type="ECO:0000256" key="4">
    <source>
        <dbReference type="ARBA" id="ARBA00023136"/>
    </source>
</evidence>
<dbReference type="InterPro" id="IPR006603">
    <property type="entry name" value="PQ-loop_rpt"/>
</dbReference>
<dbReference type="PANTHER" id="PTHR16201">
    <property type="entry name" value="SEVEN TRANSMEMBRANE PROTEIN 1-RELATED"/>
    <property type="match status" value="1"/>
</dbReference>
<evidence type="ECO:0008006" key="8">
    <source>
        <dbReference type="Google" id="ProtNLM"/>
    </source>
</evidence>
<sequence length="375" mass="41482">MERWLLLPVAAAHCAKEEKACVGWVYEHLGDCLCNIKDELSFGLGVVSFLFWGVAEIPQIVTNFQTKSSHGISILFLLTWITGDIFNLVGCLLEPATLPTQLYTALLYTVTTVILVLQSLYYDYLYNCLKHKDVISSQQIADVKKPLMPQKSGVSGIAIPNGTGRSSNRVEYYYMSARSLAGSATPPFRSNLWPVRSGPPALDIENDVPSDDENAEAASKNPVTRAKAIPRSAGYGAFLATSVNIPHQAKALMSTYVAFGGRKLLQGNGADHSATGEWLGWMMAAIYMSGRIPQIWLNIRRGSAEGLNPFMFIFALVANATYVGSIVVRTTEWDKIKPNLPWLFDAAGCVMLDSFIISQYIYYRYFKKMASVEEK</sequence>
<comment type="caution">
    <text evidence="6">The sequence shown here is derived from an EMBL/GenBank/DDBJ whole genome shotgun (WGS) entry which is preliminary data.</text>
</comment>
<dbReference type="Proteomes" id="UP001152484">
    <property type="component" value="Unassembled WGS sequence"/>
</dbReference>
<evidence type="ECO:0000313" key="7">
    <source>
        <dbReference type="Proteomes" id="UP001152484"/>
    </source>
</evidence>
<feature type="transmembrane region" description="Helical" evidence="5">
    <location>
        <begin position="102"/>
        <end position="122"/>
    </location>
</feature>
<dbReference type="GO" id="GO:0015174">
    <property type="term" value="F:basic amino acid transmembrane transporter activity"/>
    <property type="evidence" value="ECO:0007669"/>
    <property type="project" value="UniProtKB-ARBA"/>
</dbReference>
<gene>
    <name evidence="6" type="ORF">CEURO_LOCUS2570</name>
</gene>
<evidence type="ECO:0000256" key="2">
    <source>
        <dbReference type="ARBA" id="ARBA00022692"/>
    </source>
</evidence>
<dbReference type="AlphaFoldDB" id="A0A9P0YLM1"/>
<feature type="transmembrane region" description="Helical" evidence="5">
    <location>
        <begin position="310"/>
        <end position="328"/>
    </location>
</feature>
<dbReference type="FunFam" id="1.20.1280.290:FF:000009">
    <property type="entry name" value="PQ loop repeat family protein"/>
    <property type="match status" value="1"/>
</dbReference>
<dbReference type="Gene3D" id="1.20.1280.290">
    <property type="match status" value="2"/>
</dbReference>
<dbReference type="GO" id="GO:0098852">
    <property type="term" value="C:lytic vacuole membrane"/>
    <property type="evidence" value="ECO:0007669"/>
    <property type="project" value="UniProtKB-ARBA"/>
</dbReference>
<feature type="transmembrane region" description="Helical" evidence="5">
    <location>
        <begin position="41"/>
        <end position="62"/>
    </location>
</feature>
<evidence type="ECO:0000256" key="3">
    <source>
        <dbReference type="ARBA" id="ARBA00022989"/>
    </source>
</evidence>
<keyword evidence="7" id="KW-1185">Reference proteome</keyword>
<dbReference type="FunFam" id="1.20.1280.290:FF:000012">
    <property type="entry name" value="Vacuolar membrane PQ loop repeat protein"/>
    <property type="match status" value="1"/>
</dbReference>
<dbReference type="EMBL" id="CAMAPE010000005">
    <property type="protein sequence ID" value="CAH9067569.1"/>
    <property type="molecule type" value="Genomic_DNA"/>
</dbReference>
<dbReference type="OrthoDB" id="8048523at2759"/>
<evidence type="ECO:0000256" key="1">
    <source>
        <dbReference type="ARBA" id="ARBA00004141"/>
    </source>
</evidence>
<comment type="subcellular location">
    <subcellularLocation>
        <location evidence="1">Membrane</location>
        <topology evidence="1">Multi-pass membrane protein</topology>
    </subcellularLocation>
</comment>
<keyword evidence="3 5" id="KW-1133">Transmembrane helix</keyword>
<dbReference type="SMART" id="SM00679">
    <property type="entry name" value="CTNS"/>
    <property type="match status" value="2"/>
</dbReference>
<evidence type="ECO:0000313" key="6">
    <source>
        <dbReference type="EMBL" id="CAH9067569.1"/>
    </source>
</evidence>
<accession>A0A9P0YLM1</accession>
<reference evidence="6" key="1">
    <citation type="submission" date="2022-07" db="EMBL/GenBank/DDBJ databases">
        <authorList>
            <person name="Macas J."/>
            <person name="Novak P."/>
            <person name="Neumann P."/>
        </authorList>
    </citation>
    <scope>NUCLEOTIDE SEQUENCE</scope>
</reference>
<feature type="transmembrane region" description="Helical" evidence="5">
    <location>
        <begin position="74"/>
        <end position="96"/>
    </location>
</feature>
<organism evidence="6 7">
    <name type="scientific">Cuscuta europaea</name>
    <name type="common">European dodder</name>
    <dbReference type="NCBI Taxonomy" id="41803"/>
    <lineage>
        <taxon>Eukaryota</taxon>
        <taxon>Viridiplantae</taxon>
        <taxon>Streptophyta</taxon>
        <taxon>Embryophyta</taxon>
        <taxon>Tracheophyta</taxon>
        <taxon>Spermatophyta</taxon>
        <taxon>Magnoliopsida</taxon>
        <taxon>eudicotyledons</taxon>
        <taxon>Gunneridae</taxon>
        <taxon>Pentapetalae</taxon>
        <taxon>asterids</taxon>
        <taxon>lamiids</taxon>
        <taxon>Solanales</taxon>
        <taxon>Convolvulaceae</taxon>
        <taxon>Cuscuteae</taxon>
        <taxon>Cuscuta</taxon>
        <taxon>Cuscuta subgen. Cuscuta</taxon>
    </lineage>
</organism>
<dbReference type="InterPro" id="IPR051415">
    <property type="entry name" value="LAAT-1"/>
</dbReference>
<proteinExistence type="predicted"/>
<evidence type="ECO:0000256" key="5">
    <source>
        <dbReference type="SAM" id="Phobius"/>
    </source>
</evidence>
<keyword evidence="2 5" id="KW-0812">Transmembrane</keyword>